<evidence type="ECO:0008006" key="3">
    <source>
        <dbReference type="Google" id="ProtNLM"/>
    </source>
</evidence>
<evidence type="ECO:0000313" key="2">
    <source>
        <dbReference type="Proteomes" id="UP000625283"/>
    </source>
</evidence>
<name>A0ABS1RCJ3_9SPHI</name>
<protein>
    <recommendedName>
        <fullName evidence="3">DUF4177 domain-containing protein</fullName>
    </recommendedName>
</protein>
<gene>
    <name evidence="1" type="ORF">JKG61_22535</name>
</gene>
<comment type="caution">
    <text evidence="1">The sequence shown here is derived from an EMBL/GenBank/DDBJ whole genome shotgun (WGS) entry which is preliminary data.</text>
</comment>
<keyword evidence="2" id="KW-1185">Reference proteome</keyword>
<proteinExistence type="predicted"/>
<evidence type="ECO:0000313" key="1">
    <source>
        <dbReference type="EMBL" id="MBL1411551.1"/>
    </source>
</evidence>
<sequence>MEYKVVPSVASIDHKSGTSDHVAQQLINQGAADGWEYIRLESVTTFVSPLN</sequence>
<dbReference type="Proteomes" id="UP000625283">
    <property type="component" value="Unassembled WGS sequence"/>
</dbReference>
<reference evidence="1 2" key="1">
    <citation type="submission" date="2021-01" db="EMBL/GenBank/DDBJ databases">
        <title>C459-1 draft genome sequence.</title>
        <authorList>
            <person name="Zhang X.-F."/>
        </authorList>
    </citation>
    <scope>NUCLEOTIDE SEQUENCE [LARGE SCALE GENOMIC DNA]</scope>
    <source>
        <strain evidence="2">C459-1</strain>
    </source>
</reference>
<organism evidence="1 2">
    <name type="scientific">Sphingobacterium faecale</name>
    <dbReference type="NCBI Taxonomy" id="2803775"/>
    <lineage>
        <taxon>Bacteria</taxon>
        <taxon>Pseudomonadati</taxon>
        <taxon>Bacteroidota</taxon>
        <taxon>Sphingobacteriia</taxon>
        <taxon>Sphingobacteriales</taxon>
        <taxon>Sphingobacteriaceae</taxon>
        <taxon>Sphingobacterium</taxon>
    </lineage>
</organism>
<accession>A0ABS1RCJ3</accession>
<dbReference type="RefSeq" id="WP_202105267.1">
    <property type="nucleotide sequence ID" value="NZ_JAERTY010000021.1"/>
</dbReference>
<dbReference type="EMBL" id="JAERTY010000021">
    <property type="protein sequence ID" value="MBL1411551.1"/>
    <property type="molecule type" value="Genomic_DNA"/>
</dbReference>